<comment type="caution">
    <text evidence="2">The sequence shown here is derived from an EMBL/GenBank/DDBJ whole genome shotgun (WGS) entry which is preliminary data.</text>
</comment>
<accession>A0A5B0M158</accession>
<sequence length="163" mass="17913">MLELPFNGPSTQQVSPPTTCRLRPPTVVVQFLATTCPTARRASADQRTTDGARKLPSVVPDCHATGLPTSRLPVSSVSLCPTGFRSWWTPTWEESRLVPTRLPSEASVPPAKNAIPSLGELGRHHKPAQPFRPRTVPPSSRVLPPTVTNSRINLKNDRNWDVR</sequence>
<dbReference type="EMBL" id="VSWC01000171">
    <property type="protein sequence ID" value="KAA1070281.1"/>
    <property type="molecule type" value="Genomic_DNA"/>
</dbReference>
<name>A0A5B0M158_PUCGR</name>
<dbReference type="AlphaFoldDB" id="A0A5B0M158"/>
<keyword evidence="3" id="KW-1185">Reference proteome</keyword>
<protein>
    <submittedName>
        <fullName evidence="2">Uncharacterized protein</fullName>
    </submittedName>
</protein>
<feature type="region of interest" description="Disordered" evidence="1">
    <location>
        <begin position="103"/>
        <end position="150"/>
    </location>
</feature>
<reference evidence="2 3" key="1">
    <citation type="submission" date="2019-05" db="EMBL/GenBank/DDBJ databases">
        <title>Emergence of the Ug99 lineage of the wheat stem rust pathogen through somatic hybridization.</title>
        <authorList>
            <person name="Li F."/>
            <person name="Upadhyaya N.M."/>
            <person name="Sperschneider J."/>
            <person name="Matny O."/>
            <person name="Nguyen-Phuc H."/>
            <person name="Mago R."/>
            <person name="Raley C."/>
            <person name="Miller M.E."/>
            <person name="Silverstein K.A.T."/>
            <person name="Henningsen E."/>
            <person name="Hirsch C.D."/>
            <person name="Visser B."/>
            <person name="Pretorius Z.A."/>
            <person name="Steffenson B.J."/>
            <person name="Schwessinger B."/>
            <person name="Dodds P.N."/>
            <person name="Figueroa M."/>
        </authorList>
    </citation>
    <scope>NUCLEOTIDE SEQUENCE [LARGE SCALE GENOMIC DNA]</scope>
    <source>
        <strain evidence="2">21-0</strain>
    </source>
</reference>
<proteinExistence type="predicted"/>
<evidence type="ECO:0000313" key="3">
    <source>
        <dbReference type="Proteomes" id="UP000324748"/>
    </source>
</evidence>
<gene>
    <name evidence="2" type="ORF">PGT21_006863</name>
</gene>
<organism evidence="2 3">
    <name type="scientific">Puccinia graminis f. sp. tritici</name>
    <dbReference type="NCBI Taxonomy" id="56615"/>
    <lineage>
        <taxon>Eukaryota</taxon>
        <taxon>Fungi</taxon>
        <taxon>Dikarya</taxon>
        <taxon>Basidiomycota</taxon>
        <taxon>Pucciniomycotina</taxon>
        <taxon>Pucciniomycetes</taxon>
        <taxon>Pucciniales</taxon>
        <taxon>Pucciniaceae</taxon>
        <taxon>Puccinia</taxon>
    </lineage>
</organism>
<dbReference type="Proteomes" id="UP000324748">
    <property type="component" value="Unassembled WGS sequence"/>
</dbReference>
<evidence type="ECO:0000256" key="1">
    <source>
        <dbReference type="SAM" id="MobiDB-lite"/>
    </source>
</evidence>
<evidence type="ECO:0000313" key="2">
    <source>
        <dbReference type="EMBL" id="KAA1070281.1"/>
    </source>
</evidence>